<keyword evidence="3" id="KW-1185">Reference proteome</keyword>
<dbReference type="Gene3D" id="1.25.40.120">
    <property type="entry name" value="Protein prenylyltransferase"/>
    <property type="match status" value="1"/>
</dbReference>
<dbReference type="GO" id="GO:0004663">
    <property type="term" value="F:Rab geranylgeranyltransferase activity"/>
    <property type="evidence" value="ECO:0007669"/>
    <property type="project" value="UniProtKB-UniRule"/>
</dbReference>
<sequence length="258" mass="30580">MINADCSVAWTTRFSLNLDKESEFKFTECLTRIFNKGFLIYYYREHLLGNLALDEKHFLSEVQTTTNVIARYPRGYHLYKHLLWVVDHSKWLQHESLLKWSENVVLTDPTDYTAFSLRRYIFEKGSGVTIMNGNYINENRICPDPQLRQLQIEFVWCLTIVHCIPGKEAVWLYTFCVASLLDVINQKRSGLFDFKKYFDSMYEKHHKLTVSRTITGELYYSEIPFSAIETLTQFIREELHNQTNEIPARMVVKRLHIN</sequence>
<accession>L7FKP7</accession>
<dbReference type="Proteomes" id="UP000014680">
    <property type="component" value="Unassembled WGS sequence"/>
</dbReference>
<proteinExistence type="inferred from homology"/>
<gene>
    <name evidence="2" type="ORF">EIN_284450</name>
</gene>
<dbReference type="PANTHER" id="PTHR11129:SF2">
    <property type="entry name" value="GERANYLGERANYL TRANSFERASE TYPE-2 SUBUNIT ALPHA"/>
    <property type="match status" value="1"/>
</dbReference>
<dbReference type="EMBL" id="KB207106">
    <property type="protein sequence ID" value="ELP84869.1"/>
    <property type="molecule type" value="Genomic_DNA"/>
</dbReference>
<dbReference type="GO" id="GO:0005968">
    <property type="term" value="C:Rab-protein geranylgeranyltransferase complex"/>
    <property type="evidence" value="ECO:0007669"/>
    <property type="project" value="TreeGrafter"/>
</dbReference>
<protein>
    <recommendedName>
        <fullName evidence="1">Geranylgeranyl transferase type-2 subunit alpha</fullName>
        <ecNumber evidence="1">2.5.1.60</ecNumber>
    </recommendedName>
    <alternativeName>
        <fullName evidence="1">Geranylgeranyl transferase type II subunit alpha</fullName>
    </alternativeName>
</protein>
<name>L7FKP7_ENTIV</name>
<dbReference type="GeneID" id="14883777"/>
<keyword evidence="1" id="KW-0808">Transferase</keyword>
<dbReference type="AlphaFoldDB" id="L7FKP7"/>
<dbReference type="PANTHER" id="PTHR11129">
    <property type="entry name" value="PROTEIN FARNESYLTRANSFERASE ALPHA SUBUNIT/RAB GERANYLGERANYL TRANSFERASE ALPHA SUBUNIT"/>
    <property type="match status" value="1"/>
</dbReference>
<dbReference type="GO" id="GO:0097354">
    <property type="term" value="P:prenylation"/>
    <property type="evidence" value="ECO:0007669"/>
    <property type="project" value="UniProtKB-UniRule"/>
</dbReference>
<evidence type="ECO:0000313" key="2">
    <source>
        <dbReference type="EMBL" id="ELP84869.1"/>
    </source>
</evidence>
<evidence type="ECO:0000256" key="1">
    <source>
        <dbReference type="RuleBase" id="RU367120"/>
    </source>
</evidence>
<dbReference type="EC" id="2.5.1.60" evidence="1"/>
<keyword evidence="1" id="KW-0637">Prenyltransferase</keyword>
<dbReference type="RefSeq" id="XP_004184215.1">
    <property type="nucleotide sequence ID" value="XM_004184167.1"/>
</dbReference>
<reference evidence="2 3" key="1">
    <citation type="submission" date="2012-10" db="EMBL/GenBank/DDBJ databases">
        <authorList>
            <person name="Zafar N."/>
            <person name="Inman J."/>
            <person name="Hall N."/>
            <person name="Lorenzi H."/>
            <person name="Caler E."/>
        </authorList>
    </citation>
    <scope>NUCLEOTIDE SEQUENCE [LARGE SCALE GENOMIC DNA]</scope>
    <source>
        <strain evidence="2 3">IP1</strain>
    </source>
</reference>
<comment type="function">
    <text evidence="1">Catalyzes the transfer of a geranyl-geranyl moiety from geranyl-geranyl pyrophosphate to cysteines occuring in specific C-terminal amino acid sequences.</text>
</comment>
<comment type="catalytic activity">
    <reaction evidence="1">
        <text>geranylgeranyl diphosphate + L-cysteinyl-[protein] = S-geranylgeranyl-L-cysteinyl-[protein] + diphosphate</text>
        <dbReference type="Rhea" id="RHEA:21240"/>
        <dbReference type="Rhea" id="RHEA-COMP:10131"/>
        <dbReference type="Rhea" id="RHEA-COMP:11537"/>
        <dbReference type="ChEBI" id="CHEBI:29950"/>
        <dbReference type="ChEBI" id="CHEBI:33019"/>
        <dbReference type="ChEBI" id="CHEBI:57533"/>
        <dbReference type="ChEBI" id="CHEBI:86021"/>
        <dbReference type="EC" id="2.5.1.60"/>
    </reaction>
</comment>
<dbReference type="OMA" id="MRFTESL"/>
<organism evidence="2 3">
    <name type="scientific">Entamoeba invadens IP1</name>
    <dbReference type="NCBI Taxonomy" id="370355"/>
    <lineage>
        <taxon>Eukaryota</taxon>
        <taxon>Amoebozoa</taxon>
        <taxon>Evosea</taxon>
        <taxon>Archamoebae</taxon>
        <taxon>Mastigamoebida</taxon>
        <taxon>Entamoebidae</taxon>
        <taxon>Entamoeba</taxon>
    </lineage>
</organism>
<dbReference type="SUPFAM" id="SSF48439">
    <property type="entry name" value="Protein prenylyltransferase"/>
    <property type="match status" value="1"/>
</dbReference>
<dbReference type="OrthoDB" id="26396at2759"/>
<comment type="similarity">
    <text evidence="1">Belongs to the protein prenyltransferase subunit alpha family.</text>
</comment>
<dbReference type="VEuPathDB" id="AmoebaDB:EIN_284450"/>
<evidence type="ECO:0000313" key="3">
    <source>
        <dbReference type="Proteomes" id="UP000014680"/>
    </source>
</evidence>
<dbReference type="KEGG" id="eiv:EIN_284450"/>